<organism evidence="1 2">
    <name type="scientific">Gigaspora margarita</name>
    <dbReference type="NCBI Taxonomy" id="4874"/>
    <lineage>
        <taxon>Eukaryota</taxon>
        <taxon>Fungi</taxon>
        <taxon>Fungi incertae sedis</taxon>
        <taxon>Mucoromycota</taxon>
        <taxon>Glomeromycotina</taxon>
        <taxon>Glomeromycetes</taxon>
        <taxon>Diversisporales</taxon>
        <taxon>Gigasporaceae</taxon>
        <taxon>Gigaspora</taxon>
    </lineage>
</organism>
<protein>
    <submittedName>
        <fullName evidence="1">14933_t:CDS:1</fullName>
    </submittedName>
</protein>
<sequence length="118" mass="13861">MNNYSTYFKKIHTKQAKIDPKTKYPYNIYTTQPIEDSKVVAPIVNVSVLIFEASQVITSVIGEFQINEPQFDRLNHDKFQFNKLDKENFQVDISDNDKLLEVDEYNHGNGNRFWKNVV</sequence>
<reference evidence="1 2" key="1">
    <citation type="submission" date="2021-06" db="EMBL/GenBank/DDBJ databases">
        <authorList>
            <person name="Kallberg Y."/>
            <person name="Tangrot J."/>
            <person name="Rosling A."/>
        </authorList>
    </citation>
    <scope>NUCLEOTIDE SEQUENCE [LARGE SCALE GENOMIC DNA]</scope>
    <source>
        <strain evidence="1 2">120-4 pot B 10/14</strain>
    </source>
</reference>
<name>A0ABN7UHZ9_GIGMA</name>
<proteinExistence type="predicted"/>
<dbReference type="EMBL" id="CAJVQB010002538">
    <property type="protein sequence ID" value="CAG8578672.1"/>
    <property type="molecule type" value="Genomic_DNA"/>
</dbReference>
<evidence type="ECO:0000313" key="1">
    <source>
        <dbReference type="EMBL" id="CAG8578672.1"/>
    </source>
</evidence>
<accession>A0ABN7UHZ9</accession>
<keyword evidence="2" id="KW-1185">Reference proteome</keyword>
<comment type="caution">
    <text evidence="1">The sequence shown here is derived from an EMBL/GenBank/DDBJ whole genome shotgun (WGS) entry which is preliminary data.</text>
</comment>
<dbReference type="Proteomes" id="UP000789901">
    <property type="component" value="Unassembled WGS sequence"/>
</dbReference>
<evidence type="ECO:0000313" key="2">
    <source>
        <dbReference type="Proteomes" id="UP000789901"/>
    </source>
</evidence>
<gene>
    <name evidence="1" type="ORF">GMARGA_LOCUS5840</name>
</gene>